<sequence>GSMHGELQPALLVGSCGGLQVSRHLKRVSEFSNGWESNEQYGARMAPVRHKSGQEVLCECKVAFWAVGNQKQHL</sequence>
<protein>
    <submittedName>
        <fullName evidence="1">Uncharacterized protein</fullName>
    </submittedName>
</protein>
<organism evidence="1">
    <name type="scientific">Sesamum radiatum</name>
    <name type="common">Black benniseed</name>
    <dbReference type="NCBI Taxonomy" id="300843"/>
    <lineage>
        <taxon>Eukaryota</taxon>
        <taxon>Viridiplantae</taxon>
        <taxon>Streptophyta</taxon>
        <taxon>Embryophyta</taxon>
        <taxon>Tracheophyta</taxon>
        <taxon>Spermatophyta</taxon>
        <taxon>Magnoliopsida</taxon>
        <taxon>eudicotyledons</taxon>
        <taxon>Gunneridae</taxon>
        <taxon>Pentapetalae</taxon>
        <taxon>asterids</taxon>
        <taxon>lamiids</taxon>
        <taxon>Lamiales</taxon>
        <taxon>Pedaliaceae</taxon>
        <taxon>Sesamum</taxon>
    </lineage>
</organism>
<dbReference type="EMBL" id="JACGWJ010000021">
    <property type="protein sequence ID" value="KAL0336085.1"/>
    <property type="molecule type" value="Genomic_DNA"/>
</dbReference>
<reference evidence="1" key="1">
    <citation type="submission" date="2020-06" db="EMBL/GenBank/DDBJ databases">
        <authorList>
            <person name="Li T."/>
            <person name="Hu X."/>
            <person name="Zhang T."/>
            <person name="Song X."/>
            <person name="Zhang H."/>
            <person name="Dai N."/>
            <person name="Sheng W."/>
            <person name="Hou X."/>
            <person name="Wei L."/>
        </authorList>
    </citation>
    <scope>NUCLEOTIDE SEQUENCE</scope>
    <source>
        <strain evidence="1">G02</strain>
        <tissue evidence="1">Leaf</tissue>
    </source>
</reference>
<dbReference type="AlphaFoldDB" id="A0AAW2MZL3"/>
<gene>
    <name evidence="1" type="ORF">Sradi_4820400</name>
</gene>
<accession>A0AAW2MZL3</accession>
<evidence type="ECO:0000313" key="1">
    <source>
        <dbReference type="EMBL" id="KAL0336085.1"/>
    </source>
</evidence>
<comment type="caution">
    <text evidence="1">The sequence shown here is derived from an EMBL/GenBank/DDBJ whole genome shotgun (WGS) entry which is preliminary data.</text>
</comment>
<feature type="non-terminal residue" evidence="1">
    <location>
        <position position="1"/>
    </location>
</feature>
<proteinExistence type="predicted"/>
<reference evidence="1" key="2">
    <citation type="journal article" date="2024" name="Plant">
        <title>Genomic evolution and insights into agronomic trait innovations of Sesamum species.</title>
        <authorList>
            <person name="Miao H."/>
            <person name="Wang L."/>
            <person name="Qu L."/>
            <person name="Liu H."/>
            <person name="Sun Y."/>
            <person name="Le M."/>
            <person name="Wang Q."/>
            <person name="Wei S."/>
            <person name="Zheng Y."/>
            <person name="Lin W."/>
            <person name="Duan Y."/>
            <person name="Cao H."/>
            <person name="Xiong S."/>
            <person name="Wang X."/>
            <person name="Wei L."/>
            <person name="Li C."/>
            <person name="Ma Q."/>
            <person name="Ju M."/>
            <person name="Zhao R."/>
            <person name="Li G."/>
            <person name="Mu C."/>
            <person name="Tian Q."/>
            <person name="Mei H."/>
            <person name="Zhang T."/>
            <person name="Gao T."/>
            <person name="Zhang H."/>
        </authorList>
    </citation>
    <scope>NUCLEOTIDE SEQUENCE</scope>
    <source>
        <strain evidence="1">G02</strain>
    </source>
</reference>
<name>A0AAW2MZL3_SESRA</name>